<evidence type="ECO:0000256" key="5">
    <source>
        <dbReference type="ARBA" id="ARBA00022705"/>
    </source>
</evidence>
<dbReference type="PANTHER" id="PTHR32294:SF4">
    <property type="entry name" value="ERROR-PRONE DNA POLYMERASE"/>
    <property type="match status" value="1"/>
</dbReference>
<dbReference type="Gene3D" id="1.10.150.870">
    <property type="match status" value="1"/>
</dbReference>
<proteinExistence type="predicted"/>
<keyword evidence="6" id="KW-0227">DNA damage</keyword>
<evidence type="ECO:0000256" key="7">
    <source>
        <dbReference type="ARBA" id="ARBA00022932"/>
    </source>
</evidence>
<dbReference type="Pfam" id="PF17657">
    <property type="entry name" value="DNA_pol3_finger"/>
    <property type="match status" value="1"/>
</dbReference>
<evidence type="ECO:0000256" key="3">
    <source>
        <dbReference type="ARBA" id="ARBA00022679"/>
    </source>
</evidence>
<evidence type="ECO:0000256" key="9">
    <source>
        <dbReference type="ARBA" id="ARBA00049244"/>
    </source>
</evidence>
<dbReference type="InterPro" id="IPR004013">
    <property type="entry name" value="PHP_dom"/>
</dbReference>
<dbReference type="InterPro" id="IPR016195">
    <property type="entry name" value="Pol/histidinol_Pase-like"/>
</dbReference>
<dbReference type="InterPro" id="IPR003141">
    <property type="entry name" value="Pol/His_phosphatase_N"/>
</dbReference>
<dbReference type="SUPFAM" id="SSF89550">
    <property type="entry name" value="PHP domain-like"/>
    <property type="match status" value="1"/>
</dbReference>
<dbReference type="EC" id="2.7.7.7" evidence="1"/>
<dbReference type="InterPro" id="IPR004805">
    <property type="entry name" value="DnaE2/DnaE/PolC"/>
</dbReference>
<evidence type="ECO:0000256" key="4">
    <source>
        <dbReference type="ARBA" id="ARBA00022695"/>
    </source>
</evidence>
<dbReference type="RefSeq" id="WP_095672175.1">
    <property type="nucleotide sequence ID" value="NZ_CP016771.1"/>
</dbReference>
<reference evidence="11 12" key="1">
    <citation type="submission" date="2016-07" db="EMBL/GenBank/DDBJ databases">
        <title>High microdiversification within the ubiquitous acI lineage of Actinobacteria.</title>
        <authorList>
            <person name="Neuenschwander S.M."/>
            <person name="Salcher M."/>
            <person name="Ghai R."/>
            <person name="Pernthaler J."/>
        </authorList>
    </citation>
    <scope>NUCLEOTIDE SEQUENCE [LARGE SCALE GENOMIC DNA]</scope>
    <source>
        <strain evidence="11">MMS-21-160</strain>
    </source>
</reference>
<evidence type="ECO:0000256" key="1">
    <source>
        <dbReference type="ARBA" id="ARBA00012417"/>
    </source>
</evidence>
<dbReference type="InterPro" id="IPR029460">
    <property type="entry name" value="DNAPol_HHH"/>
</dbReference>
<dbReference type="NCBIfam" id="TIGR00594">
    <property type="entry name" value="polc"/>
    <property type="match status" value="1"/>
</dbReference>
<dbReference type="CDD" id="cd04485">
    <property type="entry name" value="DnaE_OBF"/>
    <property type="match status" value="1"/>
</dbReference>
<evidence type="ECO:0000313" key="11">
    <source>
        <dbReference type="EMBL" id="ASY13093.1"/>
    </source>
</evidence>
<feature type="domain" description="Polymerase/histidinol phosphatase N-terminal" evidence="10">
    <location>
        <begin position="6"/>
        <end position="73"/>
    </location>
</feature>
<dbReference type="InterPro" id="IPR041931">
    <property type="entry name" value="DNA_pol3_alpha_thumb_dom"/>
</dbReference>
<evidence type="ECO:0000256" key="2">
    <source>
        <dbReference type="ARBA" id="ARBA00022490"/>
    </source>
</evidence>
<dbReference type="EMBL" id="CP016771">
    <property type="protein sequence ID" value="ASY13093.1"/>
    <property type="molecule type" value="Genomic_DNA"/>
</dbReference>
<gene>
    <name evidence="11" type="ORF">B1s21160_01825</name>
</gene>
<dbReference type="GO" id="GO:0006260">
    <property type="term" value="P:DNA replication"/>
    <property type="evidence" value="ECO:0007669"/>
    <property type="project" value="UniProtKB-KW"/>
</dbReference>
<evidence type="ECO:0000259" key="10">
    <source>
        <dbReference type="SMART" id="SM00481"/>
    </source>
</evidence>
<dbReference type="Pfam" id="PF07733">
    <property type="entry name" value="DNA_pol3_alpha"/>
    <property type="match status" value="1"/>
</dbReference>
<dbReference type="InterPro" id="IPR011708">
    <property type="entry name" value="DNA_pol3_alpha_NTPase_dom"/>
</dbReference>
<dbReference type="GO" id="GO:0006281">
    <property type="term" value="P:DNA repair"/>
    <property type="evidence" value="ECO:0007669"/>
    <property type="project" value="UniProtKB-KW"/>
</dbReference>
<keyword evidence="5" id="KW-0235">DNA replication</keyword>
<keyword evidence="2" id="KW-0963">Cytoplasm</keyword>
<dbReference type="Pfam" id="PF02811">
    <property type="entry name" value="PHP"/>
    <property type="match status" value="1"/>
</dbReference>
<keyword evidence="7" id="KW-0239">DNA-directed DNA polymerase</keyword>
<dbReference type="SMART" id="SM00481">
    <property type="entry name" value="POLIIIAc"/>
    <property type="match status" value="1"/>
</dbReference>
<dbReference type="AlphaFoldDB" id="A0A249K8G0"/>
<dbReference type="Gene3D" id="3.20.20.140">
    <property type="entry name" value="Metal-dependent hydrolases"/>
    <property type="match status" value="1"/>
</dbReference>
<dbReference type="KEGG" id="nhi:B1s21160_01825"/>
<keyword evidence="8" id="KW-0234">DNA repair</keyword>
<dbReference type="GO" id="GO:0003887">
    <property type="term" value="F:DNA-directed DNA polymerase activity"/>
    <property type="evidence" value="ECO:0007669"/>
    <property type="project" value="UniProtKB-KW"/>
</dbReference>
<dbReference type="GO" id="GO:0008408">
    <property type="term" value="F:3'-5' exonuclease activity"/>
    <property type="evidence" value="ECO:0007669"/>
    <property type="project" value="InterPro"/>
</dbReference>
<dbReference type="Proteomes" id="UP000217171">
    <property type="component" value="Chromosome"/>
</dbReference>
<accession>A0A249K8G0</accession>
<evidence type="ECO:0000313" key="12">
    <source>
        <dbReference type="Proteomes" id="UP000217171"/>
    </source>
</evidence>
<dbReference type="InterPro" id="IPR040982">
    <property type="entry name" value="DNA_pol3_finger"/>
</dbReference>
<dbReference type="Gene3D" id="1.10.10.1600">
    <property type="entry name" value="Bacterial DNA polymerase III alpha subunit, thumb domain"/>
    <property type="match status" value="1"/>
</dbReference>
<sequence length="1113" mass="122312">MLKSFTHLSACSNYSFKYGVNHPDQLVARAAQLNMNTLALTDVDNLAGAIRFAQSCETYGITPILGVNIGFIQKQSRLTLLAKSGKLSSLYRLITAINTNTSDGVLTVELLEKFNQYSSDLIALFGVQSQLISNLLARKEGAALSIYQLAKSHFNQVVIECVSHLERSGNLRSTSNAAKSLTFANKHQIPAVITNAVRFLDRSDGPVADLLDASRKLSLISDASIERSNGEAYLKDSKQMYELADQISQQAGLSDGYQLIKTTLDIAQSCELKPRGEIGLGGVHLPEPTLFNASNQAQLLTQLEQKAAGAITYYYPADLKKTANDRLAQEINTIGQLGFTSYFLTVAGVVDAARSLGIRVAARGSAAGSLTCHLLGISEVDPISNGLLMERFCSLERNELPDIDIDVESDRRYEIYDLIFKRYGESDWAKVNNQSRCATVSMVERYRARHAIRDAGNALGADRTQIDLLAKSMPHVSARNIGNAINQLPELRRLDLSSPLIKATINLAMRLDKLPRHLSMHPCAVVISDNRLLDFSPISINQSNYPMLSFDKDDVESLGFLKLDVLGVRMQSAIAYTIKEIAECEDELLDINKIPLDDKLTFDLIKSTRTLGLFQVESPGQRELVGKLVPDQFNDLVIGISLFRPGPIKSEMITPFLNARTGAVSANLIHDDLAPILAQTKGVVVFHEQVIEIISKMTGATFGAADQMRRNMGSKEGAQEVCDWFYQRAAKRGYAKSVVDYTWQILRDFASFGFCKAHASAFAMTTYQSAYLKTHHTAAFLAAVLTHEPGMYPKRLIIDEARQWGIEILPVDINKSAAGYKVEKVVSEKDKYLYTAPNTKSSGAKLTLPDASGYGIRVSLADIAGISASEIKSIIENRPYTDLADFTYRSGAHWPTTQILVEIGAFDLLHGITKGSKLNRRDLYVHLSELKQLNAGKAANGQLSLALSPGEIDSLGLPDITKSEQIGSELQNLGLDITEHLLKQYAPFLDALNVCKSSELIKVRSNQEVLVVGVKVALQSPPIRSGKRVLFLTLDDGFGCSDLSFFEDTQQSYAHVIKGNNLIVAKGVVRRTGARGVSIRASAAWSLDELYEKWVSEQNLIAQPELMNQTVLQ</sequence>
<keyword evidence="4" id="KW-0548">Nucleotidyltransferase</keyword>
<dbReference type="CDD" id="cd07431">
    <property type="entry name" value="PHP_PolIIIA"/>
    <property type="match status" value="1"/>
</dbReference>
<evidence type="ECO:0000256" key="8">
    <source>
        <dbReference type="ARBA" id="ARBA00023204"/>
    </source>
</evidence>
<dbReference type="OrthoDB" id="9803237at2"/>
<dbReference type="PANTHER" id="PTHR32294">
    <property type="entry name" value="DNA POLYMERASE III SUBUNIT ALPHA"/>
    <property type="match status" value="1"/>
</dbReference>
<keyword evidence="12" id="KW-1185">Reference proteome</keyword>
<comment type="catalytic activity">
    <reaction evidence="9">
        <text>DNA(n) + a 2'-deoxyribonucleoside 5'-triphosphate = DNA(n+1) + diphosphate</text>
        <dbReference type="Rhea" id="RHEA:22508"/>
        <dbReference type="Rhea" id="RHEA-COMP:17339"/>
        <dbReference type="Rhea" id="RHEA-COMP:17340"/>
        <dbReference type="ChEBI" id="CHEBI:33019"/>
        <dbReference type="ChEBI" id="CHEBI:61560"/>
        <dbReference type="ChEBI" id="CHEBI:173112"/>
        <dbReference type="EC" id="2.7.7.7"/>
    </reaction>
</comment>
<dbReference type="Pfam" id="PF14579">
    <property type="entry name" value="HHH_6"/>
    <property type="match status" value="1"/>
</dbReference>
<organism evidence="11 12">
    <name type="scientific">Candidatus Nanopelagicus hibericus</name>
    <dbReference type="NCBI Taxonomy" id="1884915"/>
    <lineage>
        <taxon>Bacteria</taxon>
        <taxon>Bacillati</taxon>
        <taxon>Actinomycetota</taxon>
        <taxon>Actinomycetes</taxon>
        <taxon>Candidatus Nanopelagicales</taxon>
        <taxon>Candidatus Nanopelagicaceae</taxon>
        <taxon>Candidatus Nanopelagicus</taxon>
    </lineage>
</organism>
<protein>
    <recommendedName>
        <fullName evidence="1">DNA-directed DNA polymerase</fullName>
        <ecNumber evidence="1">2.7.7.7</ecNumber>
    </recommendedName>
</protein>
<name>A0A249K8G0_9ACTN</name>
<evidence type="ECO:0000256" key="6">
    <source>
        <dbReference type="ARBA" id="ARBA00022763"/>
    </source>
</evidence>
<keyword evidence="3" id="KW-0808">Transferase</keyword>